<feature type="domain" description="Tc1-like transposase DDE" evidence="1">
    <location>
        <begin position="32"/>
        <end position="64"/>
    </location>
</feature>
<dbReference type="Pfam" id="PF13358">
    <property type="entry name" value="DDE_3"/>
    <property type="match status" value="1"/>
</dbReference>
<dbReference type="GO" id="GO:0003676">
    <property type="term" value="F:nucleic acid binding"/>
    <property type="evidence" value="ECO:0007669"/>
    <property type="project" value="InterPro"/>
</dbReference>
<dbReference type="InterPro" id="IPR036397">
    <property type="entry name" value="RNaseH_sf"/>
</dbReference>
<dbReference type="Gene3D" id="3.30.420.10">
    <property type="entry name" value="Ribonuclease H-like superfamily/Ribonuclease H"/>
    <property type="match status" value="1"/>
</dbReference>
<proteinExistence type="predicted"/>
<evidence type="ECO:0000313" key="3">
    <source>
        <dbReference type="Proteomes" id="UP000237271"/>
    </source>
</evidence>
<keyword evidence="3" id="KW-1185">Reference proteome</keyword>
<dbReference type="OrthoDB" id="117727at2759"/>
<accession>A0A2P4X1F0</accession>
<dbReference type="Proteomes" id="UP000237271">
    <property type="component" value="Unassembled WGS sequence"/>
</dbReference>
<evidence type="ECO:0000259" key="1">
    <source>
        <dbReference type="Pfam" id="PF13358"/>
    </source>
</evidence>
<dbReference type="InterPro" id="IPR038717">
    <property type="entry name" value="Tc1-like_DDE_dom"/>
</dbReference>
<sequence length="67" mass="7214">MPSQPSPGKVVIGVLLPAPTTLKVLAEGGIVNQNRLAILRLGPYSPMLNPIEGCWNSLKAKMKHYCT</sequence>
<reference evidence="2 3" key="1">
    <citation type="journal article" date="2017" name="Genome Biol. Evol.">
        <title>Phytophthora megakarya and P. palmivora, closely related causal agents of cacao black pod rot, underwent increases in genome sizes and gene numbers by different mechanisms.</title>
        <authorList>
            <person name="Ali S.S."/>
            <person name="Shao J."/>
            <person name="Lary D.J."/>
            <person name="Kronmiller B."/>
            <person name="Shen D."/>
            <person name="Strem M.D."/>
            <person name="Amoako-Attah I."/>
            <person name="Akrofi A.Y."/>
            <person name="Begoude B.A."/>
            <person name="Ten Hoopen G.M."/>
            <person name="Coulibaly K."/>
            <person name="Kebe B.I."/>
            <person name="Melnick R.L."/>
            <person name="Guiltinan M.J."/>
            <person name="Tyler B.M."/>
            <person name="Meinhardt L.W."/>
            <person name="Bailey B.A."/>
        </authorList>
    </citation>
    <scope>NUCLEOTIDE SEQUENCE [LARGE SCALE GENOMIC DNA]</scope>
    <source>
        <strain evidence="3">sbr112.9</strain>
    </source>
</reference>
<comment type="caution">
    <text evidence="2">The sequence shown here is derived from an EMBL/GenBank/DDBJ whole genome shotgun (WGS) entry which is preliminary data.</text>
</comment>
<dbReference type="AlphaFoldDB" id="A0A2P4X1F0"/>
<gene>
    <name evidence="2" type="ORF">PHPALM_31895</name>
</gene>
<dbReference type="EMBL" id="NCKW01017184">
    <property type="protein sequence ID" value="POM59382.1"/>
    <property type="molecule type" value="Genomic_DNA"/>
</dbReference>
<evidence type="ECO:0000313" key="2">
    <source>
        <dbReference type="EMBL" id="POM59382.1"/>
    </source>
</evidence>
<protein>
    <recommendedName>
        <fullName evidence="1">Tc1-like transposase DDE domain-containing protein</fullName>
    </recommendedName>
</protein>
<name>A0A2P4X1F0_9STRA</name>
<organism evidence="2 3">
    <name type="scientific">Phytophthora palmivora</name>
    <dbReference type="NCBI Taxonomy" id="4796"/>
    <lineage>
        <taxon>Eukaryota</taxon>
        <taxon>Sar</taxon>
        <taxon>Stramenopiles</taxon>
        <taxon>Oomycota</taxon>
        <taxon>Peronosporomycetes</taxon>
        <taxon>Peronosporales</taxon>
        <taxon>Peronosporaceae</taxon>
        <taxon>Phytophthora</taxon>
    </lineage>
</organism>